<proteinExistence type="predicted"/>
<keyword evidence="2" id="KW-1185">Reference proteome</keyword>
<comment type="caution">
    <text evidence="1">The sequence shown here is derived from an EMBL/GenBank/DDBJ whole genome shotgun (WGS) entry which is preliminary data.</text>
</comment>
<organism evidence="1 2">
    <name type="scientific">Flavobacterium difficile</name>
    <dbReference type="NCBI Taxonomy" id="2709659"/>
    <lineage>
        <taxon>Bacteria</taxon>
        <taxon>Pseudomonadati</taxon>
        <taxon>Bacteroidota</taxon>
        <taxon>Flavobacteriia</taxon>
        <taxon>Flavobacteriales</taxon>
        <taxon>Flavobacteriaceae</taxon>
        <taxon>Flavobacterium</taxon>
    </lineage>
</organism>
<dbReference type="RefSeq" id="WP_166077977.1">
    <property type="nucleotide sequence ID" value="NZ_JAAJBT010000008.1"/>
</dbReference>
<dbReference type="Proteomes" id="UP000800984">
    <property type="component" value="Unassembled WGS sequence"/>
</dbReference>
<gene>
    <name evidence="1" type="ORF">G4D72_12065</name>
</gene>
<accession>A0ABX0I6U7</accession>
<dbReference type="EMBL" id="JAAJBT010000008">
    <property type="protein sequence ID" value="NHM02842.1"/>
    <property type="molecule type" value="Genomic_DNA"/>
</dbReference>
<reference evidence="1 2" key="1">
    <citation type="submission" date="2020-02" db="EMBL/GenBank/DDBJ databases">
        <authorList>
            <person name="Chen W.-M."/>
        </authorList>
    </citation>
    <scope>NUCLEOTIDE SEQUENCE [LARGE SCALE GENOMIC DNA]</scope>
    <source>
        <strain evidence="1 2">KDG-16</strain>
    </source>
</reference>
<evidence type="ECO:0000313" key="2">
    <source>
        <dbReference type="Proteomes" id="UP000800984"/>
    </source>
</evidence>
<sequence length="127" mass="15018">MNRIYTYIFLIFFGVGFSQNQKYKNAADEIISQIEQIEKGYGYNIKLPNSIACLTGIYPKKYDGTYVGIVYFPTSEELKIWKNFVNENHLKIKYKNISEANLDSDIFEQREILYEYEQGKFKSNFCK</sequence>
<protein>
    <submittedName>
        <fullName evidence="1">Uncharacterized protein</fullName>
    </submittedName>
</protein>
<evidence type="ECO:0000313" key="1">
    <source>
        <dbReference type="EMBL" id="NHM02842.1"/>
    </source>
</evidence>
<name>A0ABX0I6U7_9FLAO</name>